<reference evidence="2" key="1">
    <citation type="submission" date="2020-11" db="EMBL/GenBank/DDBJ databases">
        <authorList>
            <consortium name="DOE Joint Genome Institute"/>
            <person name="Ahrendt S."/>
            <person name="Riley R."/>
            <person name="Andreopoulos W."/>
            <person name="Labutti K."/>
            <person name="Pangilinan J."/>
            <person name="Ruiz-Duenas F.J."/>
            <person name="Barrasa J.M."/>
            <person name="Sanchez-Garcia M."/>
            <person name="Camarero S."/>
            <person name="Miyauchi S."/>
            <person name="Serrano A."/>
            <person name="Linde D."/>
            <person name="Babiker R."/>
            <person name="Drula E."/>
            <person name="Ayuso-Fernandez I."/>
            <person name="Pacheco R."/>
            <person name="Padilla G."/>
            <person name="Ferreira P."/>
            <person name="Barriuso J."/>
            <person name="Kellner H."/>
            <person name="Castanera R."/>
            <person name="Alfaro M."/>
            <person name="Ramirez L."/>
            <person name="Pisabarro A.G."/>
            <person name="Kuo A."/>
            <person name="Tritt A."/>
            <person name="Lipzen A."/>
            <person name="He G."/>
            <person name="Yan M."/>
            <person name="Ng V."/>
            <person name="Cullen D."/>
            <person name="Martin F."/>
            <person name="Rosso M.-N."/>
            <person name="Henrissat B."/>
            <person name="Hibbett D."/>
            <person name="Martinez A.T."/>
            <person name="Grigoriev I.V."/>
        </authorList>
    </citation>
    <scope>NUCLEOTIDE SEQUENCE</scope>
    <source>
        <strain evidence="2">CBS 247.69</strain>
    </source>
</reference>
<name>A0A9P6CK50_9AGAR</name>
<sequence length="104" mass="11971">MSSIECGYVFFTLTLDPVVGDNVDTLHVDVSRGPSDTEAAKKTTTTIRPMTRRKRKRLADSDIEDDENDEKRDEVKYVEDDHQRSKRHSERVARLMNSVQSQES</sequence>
<feature type="region of interest" description="Disordered" evidence="1">
    <location>
        <begin position="32"/>
        <end position="104"/>
    </location>
</feature>
<keyword evidence="3" id="KW-1185">Reference proteome</keyword>
<evidence type="ECO:0000313" key="3">
    <source>
        <dbReference type="Proteomes" id="UP000807353"/>
    </source>
</evidence>
<dbReference type="EMBL" id="MU150262">
    <property type="protein sequence ID" value="KAF9463494.1"/>
    <property type="molecule type" value="Genomic_DNA"/>
</dbReference>
<dbReference type="Proteomes" id="UP000807353">
    <property type="component" value="Unassembled WGS sequence"/>
</dbReference>
<comment type="caution">
    <text evidence="2">The sequence shown here is derived from an EMBL/GenBank/DDBJ whole genome shotgun (WGS) entry which is preliminary data.</text>
</comment>
<gene>
    <name evidence="2" type="ORF">BDZ94DRAFT_613623</name>
</gene>
<accession>A0A9P6CK50</accession>
<dbReference type="AlphaFoldDB" id="A0A9P6CK50"/>
<organism evidence="2 3">
    <name type="scientific">Collybia nuda</name>
    <dbReference type="NCBI Taxonomy" id="64659"/>
    <lineage>
        <taxon>Eukaryota</taxon>
        <taxon>Fungi</taxon>
        <taxon>Dikarya</taxon>
        <taxon>Basidiomycota</taxon>
        <taxon>Agaricomycotina</taxon>
        <taxon>Agaricomycetes</taxon>
        <taxon>Agaricomycetidae</taxon>
        <taxon>Agaricales</taxon>
        <taxon>Tricholomatineae</taxon>
        <taxon>Clitocybaceae</taxon>
        <taxon>Collybia</taxon>
    </lineage>
</organism>
<evidence type="ECO:0000256" key="1">
    <source>
        <dbReference type="SAM" id="MobiDB-lite"/>
    </source>
</evidence>
<feature type="compositionally biased region" description="Basic and acidic residues" evidence="1">
    <location>
        <begin position="69"/>
        <end position="83"/>
    </location>
</feature>
<protein>
    <submittedName>
        <fullName evidence="2">Uncharacterized protein</fullName>
    </submittedName>
</protein>
<evidence type="ECO:0000313" key="2">
    <source>
        <dbReference type="EMBL" id="KAF9463494.1"/>
    </source>
</evidence>
<proteinExistence type="predicted"/>